<evidence type="ECO:0000313" key="2">
    <source>
        <dbReference type="EMBL" id="ELY89786.1"/>
    </source>
</evidence>
<dbReference type="AlphaFoldDB" id="L9ZUL0"/>
<sequence>MTETPLGERVAVPWTAVSMRVPTELRKRPTDRRRSAVPVRPEGPAAPTDRPRSLECGNNSARYSTTCC</sequence>
<dbReference type="EMBL" id="AOIK01000013">
    <property type="protein sequence ID" value="ELY89786.1"/>
    <property type="molecule type" value="Genomic_DNA"/>
</dbReference>
<feature type="compositionally biased region" description="Basic and acidic residues" evidence="1">
    <location>
        <begin position="23"/>
        <end position="34"/>
    </location>
</feature>
<proteinExistence type="predicted"/>
<evidence type="ECO:0000256" key="1">
    <source>
        <dbReference type="SAM" id="MobiDB-lite"/>
    </source>
</evidence>
<gene>
    <name evidence="2" type="ORF">C485_04790</name>
</gene>
<reference evidence="2 3" key="1">
    <citation type="journal article" date="2014" name="PLoS Genet.">
        <title>Phylogenetically driven sequencing of extremely halophilic archaea reveals strategies for static and dynamic osmo-response.</title>
        <authorList>
            <person name="Becker E.A."/>
            <person name="Seitzer P.M."/>
            <person name="Tritt A."/>
            <person name="Larsen D."/>
            <person name="Krusor M."/>
            <person name="Yao A.I."/>
            <person name="Wu D."/>
            <person name="Madern D."/>
            <person name="Eisen J.A."/>
            <person name="Darling A.E."/>
            <person name="Facciotti M.T."/>
        </authorList>
    </citation>
    <scope>NUCLEOTIDE SEQUENCE [LARGE SCALE GENOMIC DNA]</scope>
    <source>
        <strain evidence="2 3">JCM 12890</strain>
    </source>
</reference>
<dbReference type="Proteomes" id="UP000011511">
    <property type="component" value="Unassembled WGS sequence"/>
</dbReference>
<feature type="region of interest" description="Disordered" evidence="1">
    <location>
        <begin position="23"/>
        <end position="68"/>
    </location>
</feature>
<comment type="caution">
    <text evidence="2">The sequence shown here is derived from an EMBL/GenBank/DDBJ whole genome shotgun (WGS) entry which is preliminary data.</text>
</comment>
<evidence type="ECO:0000313" key="3">
    <source>
        <dbReference type="Proteomes" id="UP000011511"/>
    </source>
</evidence>
<keyword evidence="3" id="KW-1185">Reference proteome</keyword>
<feature type="compositionally biased region" description="Polar residues" evidence="1">
    <location>
        <begin position="56"/>
        <end position="68"/>
    </location>
</feature>
<organism evidence="2 3">
    <name type="scientific">Natrinema altunense (strain JCM 12890 / CGMCC 1.3731 / AJ2)</name>
    <dbReference type="NCBI Taxonomy" id="1227494"/>
    <lineage>
        <taxon>Archaea</taxon>
        <taxon>Methanobacteriati</taxon>
        <taxon>Methanobacteriota</taxon>
        <taxon>Stenosarchaea group</taxon>
        <taxon>Halobacteria</taxon>
        <taxon>Halobacteriales</taxon>
        <taxon>Natrialbaceae</taxon>
        <taxon>Natrinema</taxon>
    </lineage>
</organism>
<protein>
    <submittedName>
        <fullName evidence="2">Uncharacterized protein</fullName>
    </submittedName>
</protein>
<name>L9ZUL0_NATA2</name>
<accession>L9ZUL0</accession>